<proteinExistence type="predicted"/>
<dbReference type="Proteomes" id="UP000006852">
    <property type="component" value="Chromosome"/>
</dbReference>
<evidence type="ECO:0000313" key="2">
    <source>
        <dbReference type="Proteomes" id="UP000006852"/>
    </source>
</evidence>
<dbReference type="AlphaFoldDB" id="F2NXJ0"/>
<dbReference type="EMBL" id="CP002631">
    <property type="protein sequence ID" value="AEB14069.1"/>
    <property type="molecule type" value="Genomic_DNA"/>
</dbReference>
<name>F2NXJ0_TRES6</name>
<dbReference type="GeneID" id="302998317"/>
<dbReference type="OrthoDB" id="350103at2"/>
<keyword evidence="1" id="KW-0449">Lipoprotein</keyword>
<dbReference type="HOGENOM" id="CLU_684929_0_0_12"/>
<dbReference type="RefSeq" id="WP_013701358.1">
    <property type="nucleotide sequence ID" value="NC_015385.1"/>
</dbReference>
<evidence type="ECO:0000313" key="1">
    <source>
        <dbReference type="EMBL" id="AEB14069.1"/>
    </source>
</evidence>
<keyword evidence="2" id="KW-1185">Reference proteome</keyword>
<sequence>MKFFKNLLVAFAFISVFCGCRKGKIVSSVEKENLFELNYGTFEDELNVFNMSSAGNINTSISMQDGFFYILNGESKKIMEMNSYGDLLALYYNPQENPRPSFSENASDINSTRTAVPYSFNEVSKIAVDSRKYLYAVDKLPLNRQETDPKTNQVLSQIIVRFDDSKKYMNYIGQQGPGGTPFPYIKNIFTTDKNELVVLCTTSSGAVVYWFSMDGFLMYTIPIEKENVPNPFAEEKAETFFSLENIVPDYKDRKLYLKVDYFTSYIDESSRVQSGVEYITTLIHPFDVENNLYDFPITVPPYDEPISEGFSKETFEIPYDFLGITDSGWLYFIVSTDDGFSLQMVQSNGQRILKRKISLDRESCLYYSFNLSREGIISALIVKKEKAYVCWWRIDSLIQAVIKN</sequence>
<dbReference type="PROSITE" id="PS51257">
    <property type="entry name" value="PROKAR_LIPOPROTEIN"/>
    <property type="match status" value="1"/>
</dbReference>
<dbReference type="NCBIfam" id="NF047780">
    <property type="entry name" value="LIC12708_fam"/>
    <property type="match status" value="1"/>
</dbReference>
<protein>
    <submittedName>
        <fullName evidence="1">Lipoprotein</fullName>
    </submittedName>
</protein>
<dbReference type="eggNOG" id="ENOG503464J">
    <property type="taxonomic scope" value="Bacteria"/>
</dbReference>
<dbReference type="InterPro" id="IPR058072">
    <property type="entry name" value="LIC12708-like"/>
</dbReference>
<dbReference type="KEGG" id="tsu:Tresu_1157"/>
<accession>F2NXJ0</accession>
<dbReference type="STRING" id="869209.Tresu_1157"/>
<organism evidence="1 2">
    <name type="scientific">Treponema succinifaciens (strain ATCC 33096 / DSM 2489 / 6091)</name>
    <dbReference type="NCBI Taxonomy" id="869209"/>
    <lineage>
        <taxon>Bacteria</taxon>
        <taxon>Pseudomonadati</taxon>
        <taxon>Spirochaetota</taxon>
        <taxon>Spirochaetia</taxon>
        <taxon>Spirochaetales</taxon>
        <taxon>Treponemataceae</taxon>
        <taxon>Treponema</taxon>
    </lineage>
</organism>
<reference evidence="1 2" key="1">
    <citation type="journal article" date="2011" name="Stand. Genomic Sci.">
        <title>Complete genome sequence of Treponema succinifaciens type strain (6091).</title>
        <authorList>
            <person name="Han C."/>
            <person name="Gronow S."/>
            <person name="Teshima H."/>
            <person name="Lapidus A."/>
            <person name="Nolan M."/>
            <person name="Lucas S."/>
            <person name="Hammon N."/>
            <person name="Deshpande S."/>
            <person name="Cheng J.F."/>
            <person name="Zeytun A."/>
            <person name="Tapia R."/>
            <person name="Goodwin L."/>
            <person name="Pitluck S."/>
            <person name="Liolios K."/>
            <person name="Pagani I."/>
            <person name="Ivanova N."/>
            <person name="Mavromatis K."/>
            <person name="Mikhailova N."/>
            <person name="Huntemann M."/>
            <person name="Pati A."/>
            <person name="Chen A."/>
            <person name="Palaniappan K."/>
            <person name="Land M."/>
            <person name="Hauser L."/>
            <person name="Brambilla E.M."/>
            <person name="Rohde M."/>
            <person name="Goker M."/>
            <person name="Woyke T."/>
            <person name="Bristow J."/>
            <person name="Eisen J.A."/>
            <person name="Markowitz V."/>
            <person name="Hugenholtz P."/>
            <person name="Kyrpides N.C."/>
            <person name="Klenk H.P."/>
            <person name="Detter J.C."/>
        </authorList>
    </citation>
    <scope>NUCLEOTIDE SEQUENCE [LARGE SCALE GENOMIC DNA]</scope>
    <source>
        <strain evidence="2">ATCC 33096 / DSM 2489 / 6091</strain>
    </source>
</reference>
<reference evidence="2" key="2">
    <citation type="submission" date="2011-04" db="EMBL/GenBank/DDBJ databases">
        <title>The complete genome of chromosome of Treponema succinifaciens DSM 2489.</title>
        <authorList>
            <person name="Lucas S."/>
            <person name="Copeland A."/>
            <person name="Lapidus A."/>
            <person name="Bruce D."/>
            <person name="Goodwin L."/>
            <person name="Pitluck S."/>
            <person name="Peters L."/>
            <person name="Kyrpides N."/>
            <person name="Mavromatis K."/>
            <person name="Ivanova N."/>
            <person name="Ovchinnikova G."/>
            <person name="Teshima H."/>
            <person name="Detter J.C."/>
            <person name="Tapia R."/>
            <person name="Han C."/>
            <person name="Land M."/>
            <person name="Hauser L."/>
            <person name="Markowitz V."/>
            <person name="Cheng J.-F."/>
            <person name="Hugenholtz P."/>
            <person name="Woyke T."/>
            <person name="Wu D."/>
            <person name="Gronow S."/>
            <person name="Wellnitz S."/>
            <person name="Brambilla E."/>
            <person name="Klenk H.-P."/>
            <person name="Eisen J.A."/>
        </authorList>
    </citation>
    <scope>NUCLEOTIDE SEQUENCE [LARGE SCALE GENOMIC DNA]</scope>
    <source>
        <strain evidence="2">ATCC 33096 / DSM 2489 / 6091</strain>
    </source>
</reference>
<gene>
    <name evidence="1" type="ordered locus">Tresu_1157</name>
</gene>